<name>A0ABW7D2Q5_9GAMM</name>
<evidence type="ECO:0008006" key="4">
    <source>
        <dbReference type="Google" id="ProtNLM"/>
    </source>
</evidence>
<feature type="signal peptide" evidence="1">
    <location>
        <begin position="1"/>
        <end position="24"/>
    </location>
</feature>
<gene>
    <name evidence="2" type="ORF">ACEU0G_001766</name>
</gene>
<dbReference type="Proteomes" id="UP001605261">
    <property type="component" value="Unassembled WGS sequence"/>
</dbReference>
<organism evidence="2 3">
    <name type="scientific">Stenotrophomonas nematodicola</name>
    <dbReference type="NCBI Taxonomy" id="2656746"/>
    <lineage>
        <taxon>Bacteria</taxon>
        <taxon>Pseudomonadati</taxon>
        <taxon>Pseudomonadota</taxon>
        <taxon>Gammaproteobacteria</taxon>
        <taxon>Lysobacterales</taxon>
        <taxon>Lysobacteraceae</taxon>
        <taxon>Stenotrophomonas</taxon>
    </lineage>
</organism>
<dbReference type="RefSeq" id="WP_394164695.1">
    <property type="nucleotide sequence ID" value="NZ_JBHGCJ010000020.1"/>
</dbReference>
<accession>A0ABW7D2Q5</accession>
<feature type="chain" id="PRO_5045734148" description="Secreted protein" evidence="1">
    <location>
        <begin position="25"/>
        <end position="142"/>
    </location>
</feature>
<evidence type="ECO:0000313" key="3">
    <source>
        <dbReference type="Proteomes" id="UP001605261"/>
    </source>
</evidence>
<comment type="caution">
    <text evidence="2">The sequence shown here is derived from an EMBL/GenBank/DDBJ whole genome shotgun (WGS) entry which is preliminary data.</text>
</comment>
<keyword evidence="1" id="KW-0732">Signal</keyword>
<sequence>MRISHFRHAVGILILAAVPMFASAQSDNHGVQLAKRGLGQSQPLALNLSLDPGWRLYGFQRDGITYYQVNDLAGRVQLIIGNADDVFWVLPAGDSSAQVSLPEGPIQAPANAVRSLVYQNQTFALVLHRSGAGVLWSVEALD</sequence>
<evidence type="ECO:0000256" key="1">
    <source>
        <dbReference type="SAM" id="SignalP"/>
    </source>
</evidence>
<dbReference type="EMBL" id="JBHGCJ010000020">
    <property type="protein sequence ID" value="MFG6111430.1"/>
    <property type="molecule type" value="Genomic_DNA"/>
</dbReference>
<reference evidence="2 3" key="1">
    <citation type="submission" date="2024-09" db="EMBL/GenBank/DDBJ databases">
        <authorList>
            <consortium name="All-Russian atlas of soil microorganisms"/>
            <consortium name="as a basis for the search for new antimicrobial producers and enzymes with unique properties"/>
            <person name="Sokolova E.A."/>
            <person name="Voronina E.N."/>
        </authorList>
    </citation>
    <scope>NUCLEOTIDE SEQUENCE [LARGE SCALE GENOMIC DNA]</scope>
    <source>
        <strain evidence="2 3">AF-22b-331.1</strain>
    </source>
</reference>
<proteinExistence type="predicted"/>
<protein>
    <recommendedName>
        <fullName evidence="4">Secreted protein</fullName>
    </recommendedName>
</protein>
<keyword evidence="3" id="KW-1185">Reference proteome</keyword>
<evidence type="ECO:0000313" key="2">
    <source>
        <dbReference type="EMBL" id="MFG6111430.1"/>
    </source>
</evidence>